<gene>
    <name evidence="2" type="ORF">HNP73_004345</name>
</gene>
<dbReference type="EMBL" id="JACHFM010000007">
    <property type="protein sequence ID" value="MBB5224375.1"/>
    <property type="molecule type" value="Genomic_DNA"/>
</dbReference>
<dbReference type="GO" id="GO:0009243">
    <property type="term" value="P:O antigen biosynthetic process"/>
    <property type="evidence" value="ECO:0007669"/>
    <property type="project" value="InterPro"/>
</dbReference>
<dbReference type="PANTHER" id="PTHR47183:SF1">
    <property type="entry name" value="GLUCOSE-1-PHOSPHATE CYTIDYLYLTRANSFERASE"/>
    <property type="match status" value="1"/>
</dbReference>
<accession>A0A840SV47</accession>
<sequence>MKVVILAGGFGTRISEESVTIPKPLVEIGNMPILWHIMKIYAHHGLTDFVICCGYKGNLIKDYFLNFSHRNADFTIDLGSRDIEVHRRGGEDWKVTLVDTGLDTMTGGRLRRVRDYVGDETFCLTYGDGVSDIDVKDTIAFHRAQGTLATVTAVQQPGRFGALDLSPDRTRVNGFREKSMSDGHLINGGFLVLEPQVFDFIEGDDTVFEQEPLHALTARGQLAVYHHKGYWQNMDTLRDKHVLQGLWESGKAPWRIWDRPSPKIAAIG</sequence>
<evidence type="ECO:0000313" key="3">
    <source>
        <dbReference type="Proteomes" id="UP000549457"/>
    </source>
</evidence>
<keyword evidence="3" id="KW-1185">Reference proteome</keyword>
<dbReference type="InterPro" id="IPR005835">
    <property type="entry name" value="NTP_transferase_dom"/>
</dbReference>
<dbReference type="SUPFAM" id="SSF53448">
    <property type="entry name" value="Nucleotide-diphospho-sugar transferases"/>
    <property type="match status" value="1"/>
</dbReference>
<dbReference type="InterPro" id="IPR046981">
    <property type="entry name" value="G1P_cyt_trans"/>
</dbReference>
<proteinExistence type="predicted"/>
<organism evidence="2 3">
    <name type="scientific">Amaricoccus macauensis</name>
    <dbReference type="NCBI Taxonomy" id="57001"/>
    <lineage>
        <taxon>Bacteria</taxon>
        <taxon>Pseudomonadati</taxon>
        <taxon>Pseudomonadota</taxon>
        <taxon>Alphaproteobacteria</taxon>
        <taxon>Rhodobacterales</taxon>
        <taxon>Paracoccaceae</taxon>
        <taxon>Amaricoccus</taxon>
    </lineage>
</organism>
<reference evidence="2 3" key="1">
    <citation type="submission" date="2020-08" db="EMBL/GenBank/DDBJ databases">
        <title>Genomic Encyclopedia of Type Strains, Phase IV (KMG-IV): sequencing the most valuable type-strain genomes for metagenomic binning, comparative biology and taxonomic classification.</title>
        <authorList>
            <person name="Goeker M."/>
        </authorList>
    </citation>
    <scope>NUCLEOTIDE SEQUENCE [LARGE SCALE GENOMIC DNA]</scope>
    <source>
        <strain evidence="2 3">DSM 101730</strain>
    </source>
</reference>
<dbReference type="RefSeq" id="WP_184154969.1">
    <property type="nucleotide sequence ID" value="NZ_JACHFM010000007.1"/>
</dbReference>
<evidence type="ECO:0000259" key="1">
    <source>
        <dbReference type="Pfam" id="PF00483"/>
    </source>
</evidence>
<dbReference type="CDD" id="cd02524">
    <property type="entry name" value="G1P_cytidylyltransferase"/>
    <property type="match status" value="1"/>
</dbReference>
<dbReference type="PANTHER" id="PTHR47183">
    <property type="entry name" value="GLUCOSE-1-PHOSPHATE CYTIDYLYLTRANSFERASE-RELATED"/>
    <property type="match status" value="1"/>
</dbReference>
<dbReference type="InterPro" id="IPR013446">
    <property type="entry name" value="G1P_cyt_trans-like"/>
</dbReference>
<dbReference type="Proteomes" id="UP000549457">
    <property type="component" value="Unassembled WGS sequence"/>
</dbReference>
<keyword evidence="2" id="KW-0808">Transferase</keyword>
<dbReference type="Gene3D" id="3.90.550.10">
    <property type="entry name" value="Spore Coat Polysaccharide Biosynthesis Protein SpsA, Chain A"/>
    <property type="match status" value="1"/>
</dbReference>
<comment type="caution">
    <text evidence="2">The sequence shown here is derived from an EMBL/GenBank/DDBJ whole genome shotgun (WGS) entry which is preliminary data.</text>
</comment>
<dbReference type="InterPro" id="IPR029044">
    <property type="entry name" value="Nucleotide-diphossugar_trans"/>
</dbReference>
<feature type="domain" description="Nucleotidyl transferase" evidence="1">
    <location>
        <begin position="2"/>
        <end position="232"/>
    </location>
</feature>
<keyword evidence="2" id="KW-0548">Nucleotidyltransferase</keyword>
<dbReference type="GO" id="GO:0047343">
    <property type="term" value="F:glucose-1-phosphate cytidylyltransferase activity"/>
    <property type="evidence" value="ECO:0007669"/>
    <property type="project" value="UniProtKB-EC"/>
</dbReference>
<protein>
    <submittedName>
        <fullName evidence="2">Glucose-1-phosphate cytidylyltransferase</fullName>
        <ecNumber evidence="2">2.7.7.33</ecNumber>
    </submittedName>
</protein>
<evidence type="ECO:0000313" key="2">
    <source>
        <dbReference type="EMBL" id="MBB5224375.1"/>
    </source>
</evidence>
<dbReference type="Pfam" id="PF00483">
    <property type="entry name" value="NTP_transferase"/>
    <property type="match status" value="1"/>
</dbReference>
<name>A0A840SV47_9RHOB</name>
<dbReference type="AlphaFoldDB" id="A0A840SV47"/>
<dbReference type="EC" id="2.7.7.33" evidence="2"/>
<dbReference type="NCBIfam" id="TIGR02623">
    <property type="entry name" value="G1P_cyt_trans"/>
    <property type="match status" value="1"/>
</dbReference>